<dbReference type="EMBL" id="JAAAJA010000896">
    <property type="protein sequence ID" value="KAG0248926.1"/>
    <property type="molecule type" value="Genomic_DNA"/>
</dbReference>
<keyword evidence="1" id="KW-0472">Membrane</keyword>
<sequence length="261" mass="29526">MAMPTRTPGPAVNPLDPGTVNCLDMPYCGDNQECFVLSDGLVCLEKEWNWGYILSRNNSGIPAVPGWSGPRSQLDANCTLFQMPESSDNPRLALVVYDLIRDTLPNDLLLSRFDQAKTNWYTLFSNCEPRLACIMGKCQPRPTLGQSCTSSWQCNAHALGLNENNSPIPTANTTEIRCEYEDGDRSVNTTCQLLRHDVTTDSDSGFSAWHVIVPVVVILVLAYFGSVIYRRRTRRQKLRKWSRVVEDDRNNFHMEAYDEIR</sequence>
<dbReference type="Proteomes" id="UP000726737">
    <property type="component" value="Unassembled WGS sequence"/>
</dbReference>
<keyword evidence="1" id="KW-0812">Transmembrane</keyword>
<name>A0A9P6TWF7_9FUNG</name>
<keyword evidence="3" id="KW-1185">Reference proteome</keyword>
<reference evidence="2" key="1">
    <citation type="journal article" date="2020" name="Fungal Divers.">
        <title>Resolving the Mortierellaceae phylogeny through synthesis of multi-gene phylogenetics and phylogenomics.</title>
        <authorList>
            <person name="Vandepol N."/>
            <person name="Liber J."/>
            <person name="Desiro A."/>
            <person name="Na H."/>
            <person name="Kennedy M."/>
            <person name="Barry K."/>
            <person name="Grigoriev I.V."/>
            <person name="Miller A.N."/>
            <person name="O'Donnell K."/>
            <person name="Stajich J.E."/>
            <person name="Bonito G."/>
        </authorList>
    </citation>
    <scope>NUCLEOTIDE SEQUENCE</scope>
    <source>
        <strain evidence="2">KOD948</strain>
    </source>
</reference>
<dbReference type="AlphaFoldDB" id="A0A9P6TWF7"/>
<proteinExistence type="predicted"/>
<feature type="transmembrane region" description="Helical" evidence="1">
    <location>
        <begin position="208"/>
        <end position="229"/>
    </location>
</feature>
<dbReference type="OrthoDB" id="2404349at2759"/>
<protein>
    <submittedName>
        <fullName evidence="2">Uncharacterized protein</fullName>
    </submittedName>
</protein>
<keyword evidence="1" id="KW-1133">Transmembrane helix</keyword>
<accession>A0A9P6TWF7</accession>
<comment type="caution">
    <text evidence="2">The sequence shown here is derived from an EMBL/GenBank/DDBJ whole genome shotgun (WGS) entry which is preliminary data.</text>
</comment>
<organism evidence="2 3">
    <name type="scientific">Mortierella polycephala</name>
    <dbReference type="NCBI Taxonomy" id="41804"/>
    <lineage>
        <taxon>Eukaryota</taxon>
        <taxon>Fungi</taxon>
        <taxon>Fungi incertae sedis</taxon>
        <taxon>Mucoromycota</taxon>
        <taxon>Mortierellomycotina</taxon>
        <taxon>Mortierellomycetes</taxon>
        <taxon>Mortierellales</taxon>
        <taxon>Mortierellaceae</taxon>
        <taxon>Mortierella</taxon>
    </lineage>
</organism>
<gene>
    <name evidence="2" type="ORF">BG011_009733</name>
</gene>
<evidence type="ECO:0000256" key="1">
    <source>
        <dbReference type="SAM" id="Phobius"/>
    </source>
</evidence>
<evidence type="ECO:0000313" key="2">
    <source>
        <dbReference type="EMBL" id="KAG0248926.1"/>
    </source>
</evidence>
<evidence type="ECO:0000313" key="3">
    <source>
        <dbReference type="Proteomes" id="UP000726737"/>
    </source>
</evidence>